<gene>
    <name evidence="2" type="ORF">E6K78_10845</name>
</gene>
<evidence type="ECO:0000313" key="2">
    <source>
        <dbReference type="EMBL" id="TMQ63206.1"/>
    </source>
</evidence>
<feature type="transmembrane region" description="Helical" evidence="1">
    <location>
        <begin position="152"/>
        <end position="175"/>
    </location>
</feature>
<feature type="transmembrane region" description="Helical" evidence="1">
    <location>
        <begin position="317"/>
        <end position="336"/>
    </location>
</feature>
<keyword evidence="1" id="KW-0472">Membrane</keyword>
<comment type="caution">
    <text evidence="2">The sequence shown here is derived from an EMBL/GenBank/DDBJ whole genome shotgun (WGS) entry which is preliminary data.</text>
</comment>
<feature type="transmembrane region" description="Helical" evidence="1">
    <location>
        <begin position="425"/>
        <end position="442"/>
    </location>
</feature>
<feature type="transmembrane region" description="Helical" evidence="1">
    <location>
        <begin position="187"/>
        <end position="207"/>
    </location>
</feature>
<accession>A0A538THW4</accession>
<feature type="transmembrane region" description="Helical" evidence="1">
    <location>
        <begin position="277"/>
        <end position="297"/>
    </location>
</feature>
<proteinExistence type="predicted"/>
<feature type="transmembrane region" description="Helical" evidence="1">
    <location>
        <begin position="128"/>
        <end position="146"/>
    </location>
</feature>
<sequence length="443" mass="47143">MPRAASPWGSRATGAVLCGLGMVLATLQWLAAAALGLELLALGFWCWARATPDRDEQLPRWGWLRRPAGALWLAAACEAVLGASPDASPAVRPISMVLAAAVVWAGLELLAALPLTRPFSDRPGPLPGVGPWLPVLLPAAGFVVLWRHALDWVSVPMVRTTAMFLLVVTALLAALRAFSRRRWVASLRWLSVADSAFAATLVALHLVTPAVSLALWLASSGSRAVLLAGELRGAQPRREPTSQELWRLAGWVSSTALSWPVIATLGFGPSGLRHRGYAVAMAVANMFVSWVVVRGLVEAPERRAIVRREVAVPLSQLAAVVAMMLSFGALALAWWSGFEPEWPGGAIALLPALIVGSAAWCLARGSLLFVVSRWKAVGVVARGAAAGVFRLVVTLERKLAWLLAAVGRALIAPSRDLHTGDAQEYLLLLLGISVLALVLPLLR</sequence>
<keyword evidence="1" id="KW-1133">Transmembrane helix</keyword>
<name>A0A538THW4_UNCEI</name>
<organism evidence="2 3">
    <name type="scientific">Eiseniibacteriota bacterium</name>
    <dbReference type="NCBI Taxonomy" id="2212470"/>
    <lineage>
        <taxon>Bacteria</taxon>
        <taxon>Candidatus Eiseniibacteriota</taxon>
    </lineage>
</organism>
<evidence type="ECO:0000313" key="3">
    <source>
        <dbReference type="Proteomes" id="UP000316609"/>
    </source>
</evidence>
<reference evidence="2 3" key="1">
    <citation type="journal article" date="2019" name="Nat. Microbiol.">
        <title>Mediterranean grassland soil C-N compound turnover is dependent on rainfall and depth, and is mediated by genomically divergent microorganisms.</title>
        <authorList>
            <person name="Diamond S."/>
            <person name="Andeer P.F."/>
            <person name="Li Z."/>
            <person name="Crits-Christoph A."/>
            <person name="Burstein D."/>
            <person name="Anantharaman K."/>
            <person name="Lane K.R."/>
            <person name="Thomas B.C."/>
            <person name="Pan C."/>
            <person name="Northen T.R."/>
            <person name="Banfield J.F."/>
        </authorList>
    </citation>
    <scope>NUCLEOTIDE SEQUENCE [LARGE SCALE GENOMIC DNA]</scope>
    <source>
        <strain evidence="2">WS_8</strain>
    </source>
</reference>
<protein>
    <recommendedName>
        <fullName evidence="4">NADH:quinone oxidoreductase/Mrp antiporter membrane subunit domain-containing protein</fullName>
    </recommendedName>
</protein>
<feature type="transmembrane region" description="Helical" evidence="1">
    <location>
        <begin position="342"/>
        <end position="362"/>
    </location>
</feature>
<keyword evidence="1" id="KW-0812">Transmembrane</keyword>
<evidence type="ECO:0000256" key="1">
    <source>
        <dbReference type="SAM" id="Phobius"/>
    </source>
</evidence>
<dbReference type="Proteomes" id="UP000316609">
    <property type="component" value="Unassembled WGS sequence"/>
</dbReference>
<feature type="transmembrane region" description="Helical" evidence="1">
    <location>
        <begin position="94"/>
        <end position="116"/>
    </location>
</feature>
<evidence type="ECO:0008006" key="4">
    <source>
        <dbReference type="Google" id="ProtNLM"/>
    </source>
</evidence>
<dbReference type="EMBL" id="VBOY01000114">
    <property type="protein sequence ID" value="TMQ63206.1"/>
    <property type="molecule type" value="Genomic_DNA"/>
</dbReference>
<dbReference type="AlphaFoldDB" id="A0A538THW4"/>